<dbReference type="AlphaFoldDB" id="A0A5R9G103"/>
<dbReference type="OrthoDB" id="9763290at2"/>
<evidence type="ECO:0000256" key="11">
    <source>
        <dbReference type="PIRSR" id="PIRSR001589-3"/>
    </source>
</evidence>
<feature type="binding site" evidence="10">
    <location>
        <position position="285"/>
    </location>
    <ligand>
        <name>ATP</name>
        <dbReference type="ChEBI" id="CHEBI:30616"/>
    </ligand>
</feature>
<feature type="binding site" evidence="10">
    <location>
        <position position="99"/>
    </location>
    <ligand>
        <name>L-glutamine</name>
        <dbReference type="ChEBI" id="CHEBI:58359"/>
    </ligand>
</feature>
<comment type="catalytic activity">
    <reaction evidence="8">
        <text>L-aspartate + L-glutamine + ATP + H2O = L-asparagine + L-glutamate + AMP + diphosphate + H(+)</text>
        <dbReference type="Rhea" id="RHEA:12228"/>
        <dbReference type="ChEBI" id="CHEBI:15377"/>
        <dbReference type="ChEBI" id="CHEBI:15378"/>
        <dbReference type="ChEBI" id="CHEBI:29985"/>
        <dbReference type="ChEBI" id="CHEBI:29991"/>
        <dbReference type="ChEBI" id="CHEBI:30616"/>
        <dbReference type="ChEBI" id="CHEBI:33019"/>
        <dbReference type="ChEBI" id="CHEBI:58048"/>
        <dbReference type="ChEBI" id="CHEBI:58359"/>
        <dbReference type="ChEBI" id="CHEBI:456215"/>
        <dbReference type="EC" id="6.3.5.4"/>
    </reaction>
</comment>
<evidence type="ECO:0000313" key="13">
    <source>
        <dbReference type="EMBL" id="TLS50007.1"/>
    </source>
</evidence>
<organism evidence="13 14">
    <name type="scientific">Paenibacillus antri</name>
    <dbReference type="NCBI Taxonomy" id="2582848"/>
    <lineage>
        <taxon>Bacteria</taxon>
        <taxon>Bacillati</taxon>
        <taxon>Bacillota</taxon>
        <taxon>Bacilli</taxon>
        <taxon>Bacillales</taxon>
        <taxon>Paenibacillaceae</taxon>
        <taxon>Paenibacillus</taxon>
    </lineage>
</organism>
<gene>
    <name evidence="13" type="primary">asnB</name>
    <name evidence="13" type="ORF">FE782_21965</name>
</gene>
<dbReference type="Pfam" id="PF13537">
    <property type="entry name" value="GATase_7"/>
    <property type="match status" value="1"/>
</dbReference>
<dbReference type="Gene3D" id="3.40.50.620">
    <property type="entry name" value="HUPs"/>
    <property type="match status" value="1"/>
</dbReference>
<dbReference type="Pfam" id="PF00733">
    <property type="entry name" value="Asn_synthase"/>
    <property type="match status" value="1"/>
</dbReference>
<dbReference type="PANTHER" id="PTHR43284:SF1">
    <property type="entry name" value="ASPARAGINE SYNTHETASE"/>
    <property type="match status" value="1"/>
</dbReference>
<dbReference type="CDD" id="cd01991">
    <property type="entry name" value="Asn_synthase_B_C"/>
    <property type="match status" value="1"/>
</dbReference>
<evidence type="ECO:0000256" key="3">
    <source>
        <dbReference type="ARBA" id="ARBA00012737"/>
    </source>
</evidence>
<keyword evidence="14" id="KW-1185">Reference proteome</keyword>
<dbReference type="NCBIfam" id="TIGR01536">
    <property type="entry name" value="asn_synth_AEB"/>
    <property type="match status" value="1"/>
</dbReference>
<keyword evidence="6 9" id="KW-0061">Asparagine biosynthesis</keyword>
<dbReference type="Proteomes" id="UP000309676">
    <property type="component" value="Unassembled WGS sequence"/>
</dbReference>
<dbReference type="SUPFAM" id="SSF52402">
    <property type="entry name" value="Adenine nucleotide alpha hydrolases-like"/>
    <property type="match status" value="1"/>
</dbReference>
<dbReference type="EC" id="6.3.5.4" evidence="3"/>
<feature type="binding site" evidence="10">
    <location>
        <begin position="357"/>
        <end position="358"/>
    </location>
    <ligand>
        <name>ATP</name>
        <dbReference type="ChEBI" id="CHEBI:30616"/>
    </ligand>
</feature>
<dbReference type="GO" id="GO:0005524">
    <property type="term" value="F:ATP binding"/>
    <property type="evidence" value="ECO:0007669"/>
    <property type="project" value="UniProtKB-KW"/>
</dbReference>
<dbReference type="GO" id="GO:0004066">
    <property type="term" value="F:asparagine synthase (glutamine-hydrolyzing) activity"/>
    <property type="evidence" value="ECO:0007669"/>
    <property type="project" value="UniProtKB-EC"/>
</dbReference>
<evidence type="ECO:0000256" key="8">
    <source>
        <dbReference type="ARBA" id="ARBA00048741"/>
    </source>
</evidence>
<comment type="pathway">
    <text evidence="1">Amino-acid biosynthesis; L-asparagine biosynthesis; L-asparagine from L-aspartate (L-Gln route): step 1/1.</text>
</comment>
<feature type="site" description="Important for beta-aspartyl-AMP intermediate formation" evidence="11">
    <location>
        <position position="359"/>
    </location>
</feature>
<keyword evidence="9" id="KW-0028">Amino-acid biosynthesis</keyword>
<evidence type="ECO:0000256" key="6">
    <source>
        <dbReference type="ARBA" id="ARBA00022888"/>
    </source>
</evidence>
<dbReference type="InterPro" id="IPR001962">
    <property type="entry name" value="Asn_synthase"/>
</dbReference>
<evidence type="ECO:0000256" key="5">
    <source>
        <dbReference type="ARBA" id="ARBA00022840"/>
    </source>
</evidence>
<dbReference type="PROSITE" id="PS51278">
    <property type="entry name" value="GATASE_TYPE_2"/>
    <property type="match status" value="1"/>
</dbReference>
<dbReference type="PIRSF" id="PIRSF001589">
    <property type="entry name" value="Asn_synthetase_glu-h"/>
    <property type="match status" value="1"/>
</dbReference>
<evidence type="ECO:0000256" key="9">
    <source>
        <dbReference type="PIRSR" id="PIRSR001589-1"/>
    </source>
</evidence>
<keyword evidence="4 10" id="KW-0547">Nucleotide-binding</keyword>
<sequence>MCGIVGLMYFGEGKAETEVLGNMTETIMHRGPDDVAYHFDGQIGLGFRRLSIIDIDEGRQPCSNEDGTVWLVFNGEIYNYKELRSMLIEKGHRFSTQSDSETIVHLYEEYGGDCVDYLRGMFAFAIWDSRTRTLFAARDHFGIKPFYYVLDQEGFVFASEIKALIASGRVNKTVRMESLVAYLTFQYVPQPNTMFSNVHQLQAGHCMRVDSDGRVQVSKYWSPIFEPSERSMNDYIEDIRESLRNSVEFHMQSDVLRGCFLSSGIDSSAIAAHMNSFESIRTFSVGFEGSNNETVIAGKTASVLGTDHYDHIISEEEYFGSVRKTVWHQDDPVADPAAVALYHVARLAKEHVTVVLSGEGADELFGGYRIYREPNSLRALSWLPSEWKQMMKNILTSAPWSFTGKNYLIRAFTPLEQRFFGNANIFHEDAKQDLLTNWEIWFHKVGRPSDITKKIYQESVHHDSVTRMQLIDLNLWLTGDILMKADKMTMAHSLELRVPFLDKEVFEAAKRIPAHYRIAKGTTKLAFRKAMEGVVPDFVVNRPKLGFPVPLRDWLRNKERMSVIREQLLMPSMARYFHLPYIDRMVQDHLTGRGDFSRKLWVLYIFSLWHEMYIEH</sequence>
<dbReference type="RefSeq" id="WP_138196491.1">
    <property type="nucleotide sequence ID" value="NZ_VCIW01000017.1"/>
</dbReference>
<dbReference type="CDD" id="cd00712">
    <property type="entry name" value="AsnB"/>
    <property type="match status" value="1"/>
</dbReference>
<proteinExistence type="inferred from homology"/>
<accession>A0A5R9G103</accession>
<reference evidence="13 14" key="1">
    <citation type="submission" date="2019-05" db="EMBL/GenBank/DDBJ databases">
        <authorList>
            <person name="Narsing Rao M.P."/>
            <person name="Li W.J."/>
        </authorList>
    </citation>
    <scope>NUCLEOTIDE SEQUENCE [LARGE SCALE GENOMIC DNA]</scope>
    <source>
        <strain evidence="13 14">SYSU_K30003</strain>
    </source>
</reference>
<keyword evidence="5 10" id="KW-0067">ATP-binding</keyword>
<feature type="domain" description="Glutamine amidotransferase type-2" evidence="12">
    <location>
        <begin position="2"/>
        <end position="212"/>
    </location>
</feature>
<dbReference type="GO" id="GO:0005829">
    <property type="term" value="C:cytosol"/>
    <property type="evidence" value="ECO:0007669"/>
    <property type="project" value="TreeGrafter"/>
</dbReference>
<comment type="similarity">
    <text evidence="2">Belongs to the asparagine synthetase family.</text>
</comment>
<keyword evidence="13" id="KW-0436">Ligase</keyword>
<comment type="caution">
    <text evidence="13">The sequence shown here is derived from an EMBL/GenBank/DDBJ whole genome shotgun (WGS) entry which is preliminary data.</text>
</comment>
<evidence type="ECO:0000256" key="10">
    <source>
        <dbReference type="PIRSR" id="PIRSR001589-2"/>
    </source>
</evidence>
<evidence type="ECO:0000256" key="1">
    <source>
        <dbReference type="ARBA" id="ARBA00005187"/>
    </source>
</evidence>
<evidence type="ECO:0000256" key="7">
    <source>
        <dbReference type="ARBA" id="ARBA00022962"/>
    </source>
</evidence>
<dbReference type="Gene3D" id="3.60.20.10">
    <property type="entry name" value="Glutamine Phosphoribosylpyrophosphate, subunit 1, domain 1"/>
    <property type="match status" value="1"/>
</dbReference>
<name>A0A5R9G103_9BACL</name>
<dbReference type="SUPFAM" id="SSF56235">
    <property type="entry name" value="N-terminal nucleophile aminohydrolases (Ntn hydrolases)"/>
    <property type="match status" value="1"/>
</dbReference>
<evidence type="ECO:0000256" key="4">
    <source>
        <dbReference type="ARBA" id="ARBA00022741"/>
    </source>
</evidence>
<feature type="active site" description="For GATase activity" evidence="9">
    <location>
        <position position="2"/>
    </location>
</feature>
<dbReference type="InterPro" id="IPR051786">
    <property type="entry name" value="ASN_synthetase/amidase"/>
</dbReference>
<evidence type="ECO:0000256" key="2">
    <source>
        <dbReference type="ARBA" id="ARBA00005752"/>
    </source>
</evidence>
<dbReference type="InterPro" id="IPR014729">
    <property type="entry name" value="Rossmann-like_a/b/a_fold"/>
</dbReference>
<dbReference type="InterPro" id="IPR006426">
    <property type="entry name" value="Asn_synth_AEB"/>
</dbReference>
<dbReference type="InterPro" id="IPR033738">
    <property type="entry name" value="AsnB_N"/>
</dbReference>
<dbReference type="EMBL" id="VCIW01000017">
    <property type="protein sequence ID" value="TLS50007.1"/>
    <property type="molecule type" value="Genomic_DNA"/>
</dbReference>
<dbReference type="InterPro" id="IPR017932">
    <property type="entry name" value="GATase_2_dom"/>
</dbReference>
<dbReference type="GO" id="GO:0006529">
    <property type="term" value="P:asparagine biosynthetic process"/>
    <property type="evidence" value="ECO:0007669"/>
    <property type="project" value="UniProtKB-KW"/>
</dbReference>
<dbReference type="InterPro" id="IPR029055">
    <property type="entry name" value="Ntn_hydrolases_N"/>
</dbReference>
<evidence type="ECO:0000259" key="12">
    <source>
        <dbReference type="PROSITE" id="PS51278"/>
    </source>
</evidence>
<dbReference type="PANTHER" id="PTHR43284">
    <property type="entry name" value="ASPARAGINE SYNTHETASE (GLUTAMINE-HYDROLYZING)"/>
    <property type="match status" value="1"/>
</dbReference>
<protein>
    <recommendedName>
        <fullName evidence="3">asparagine synthase (glutamine-hydrolyzing)</fullName>
        <ecNumber evidence="3">6.3.5.4</ecNumber>
    </recommendedName>
</protein>
<evidence type="ECO:0000313" key="14">
    <source>
        <dbReference type="Proteomes" id="UP000309676"/>
    </source>
</evidence>
<keyword evidence="7 9" id="KW-0315">Glutamine amidotransferase</keyword>